<keyword evidence="4" id="KW-0456">Lyase</keyword>
<evidence type="ECO:0000256" key="2">
    <source>
        <dbReference type="ARBA" id="ARBA00022619"/>
    </source>
</evidence>
<dbReference type="AlphaFoldDB" id="A0A084QW90"/>
<dbReference type="GO" id="GO:0046872">
    <property type="term" value="F:metal ion binding"/>
    <property type="evidence" value="ECO:0007669"/>
    <property type="project" value="UniProtKB-KW"/>
</dbReference>
<comment type="cofactor">
    <cofactor evidence="4">
        <name>Mg(2+)</name>
        <dbReference type="ChEBI" id="CHEBI:18420"/>
    </cofactor>
    <cofactor evidence="4">
        <name>Mn(2+)</name>
        <dbReference type="ChEBI" id="CHEBI:29035"/>
    </cofactor>
    <text evidence="4">Binds 2 divalent metal cations per subunit. Magnesium or manganese.</text>
</comment>
<keyword evidence="4" id="KW-0460">Magnesium</keyword>
<name>A0A084QW90_STAC4</name>
<accession>A0A084QW90</accession>
<comment type="catalytic activity">
    <reaction evidence="4">
        <text>D-ribulose 5-phosphate = (2S)-2-hydroxy-3-oxobutyl phosphate + formate + H(+)</text>
        <dbReference type="Rhea" id="RHEA:18457"/>
        <dbReference type="ChEBI" id="CHEBI:15378"/>
        <dbReference type="ChEBI" id="CHEBI:15740"/>
        <dbReference type="ChEBI" id="CHEBI:58121"/>
        <dbReference type="ChEBI" id="CHEBI:58830"/>
        <dbReference type="EC" id="4.1.99.12"/>
    </reaction>
</comment>
<evidence type="ECO:0000256" key="4">
    <source>
        <dbReference type="RuleBase" id="RU003843"/>
    </source>
</evidence>
<keyword evidence="4" id="KW-0464">Manganese</keyword>
<evidence type="ECO:0000256" key="1">
    <source>
        <dbReference type="ARBA" id="ARBA00004904"/>
    </source>
</evidence>
<evidence type="ECO:0000256" key="3">
    <source>
        <dbReference type="ARBA" id="ARBA00022723"/>
    </source>
</evidence>
<dbReference type="PANTHER" id="PTHR21327">
    <property type="entry name" value="GTP CYCLOHYDROLASE II-RELATED"/>
    <property type="match status" value="1"/>
</dbReference>
<dbReference type="Gene3D" id="3.90.870.10">
    <property type="entry name" value="DHBP synthase"/>
    <property type="match status" value="1"/>
</dbReference>
<comment type="pathway">
    <text evidence="1 4">Cofactor biosynthesis; riboflavin biosynthesis; 2-hydroxy-3-oxobutyl phosphate from D-ribulose 5-phosphate: step 1/1.</text>
</comment>
<dbReference type="InterPro" id="IPR000422">
    <property type="entry name" value="DHBP_synthase_RibB"/>
</dbReference>
<dbReference type="UniPathway" id="UPA00275">
    <property type="reaction ID" value="UER00399"/>
</dbReference>
<gene>
    <name evidence="5" type="ORF">S40285_01592</name>
</gene>
<dbReference type="EC" id="4.1.99.12" evidence="4"/>
<dbReference type="NCBIfam" id="TIGR00506">
    <property type="entry name" value="ribB"/>
    <property type="match status" value="1"/>
</dbReference>
<dbReference type="FunCoup" id="A0A084QW90">
    <property type="interactions" value="122"/>
</dbReference>
<dbReference type="GO" id="GO:0005758">
    <property type="term" value="C:mitochondrial intermembrane space"/>
    <property type="evidence" value="ECO:0007669"/>
    <property type="project" value="TreeGrafter"/>
</dbReference>
<organism evidence="5 6">
    <name type="scientific">Stachybotrys chlorohalonatus (strain IBT 40285)</name>
    <dbReference type="NCBI Taxonomy" id="1283841"/>
    <lineage>
        <taxon>Eukaryota</taxon>
        <taxon>Fungi</taxon>
        <taxon>Dikarya</taxon>
        <taxon>Ascomycota</taxon>
        <taxon>Pezizomycotina</taxon>
        <taxon>Sordariomycetes</taxon>
        <taxon>Hypocreomycetidae</taxon>
        <taxon>Hypocreales</taxon>
        <taxon>Stachybotryaceae</taxon>
        <taxon>Stachybotrys</taxon>
    </lineage>
</organism>
<evidence type="ECO:0000313" key="5">
    <source>
        <dbReference type="EMBL" id="KFA68225.1"/>
    </source>
</evidence>
<comment type="similarity">
    <text evidence="4">Belongs to the DHBP synthase family.</text>
</comment>
<dbReference type="InterPro" id="IPR017945">
    <property type="entry name" value="DHBP_synth_RibB-like_a/b_dom"/>
</dbReference>
<comment type="subunit">
    <text evidence="4">Homodimer.</text>
</comment>
<dbReference type="EMBL" id="KL659949">
    <property type="protein sequence ID" value="KFA68225.1"/>
    <property type="molecule type" value="Genomic_DNA"/>
</dbReference>
<sequence length="258" mass="27329">MPSSTIPESQFDSIPACIEDFRMCRWLFPPPSPPGGLSLLVLTVGCALGGGEFLVVLDDPSRENEADLIIAAQDITTEQMGFMVHHSSGYICAPLSQARADALNLPPMVLHSEDVRGTAYTVSVDAADPAVTTGISAHDRALTCRVLADPAATVGSLRRPGHVLPLRSVPGGVRRRTGHTEAATEFCRLAGKEEVAVICEIVDEGLEVPGRAVRSGVGMLRGEACIAFARKWGIKVCTIADLVEYVEKTEGKLPANGA</sequence>
<dbReference type="HOGENOM" id="CLU_020273_3_1_1"/>
<proteinExistence type="inferred from homology"/>
<keyword evidence="6" id="KW-1185">Reference proteome</keyword>
<dbReference type="Pfam" id="PF00926">
    <property type="entry name" value="DHBP_synthase"/>
    <property type="match status" value="1"/>
</dbReference>
<keyword evidence="3 4" id="KW-0479">Metal-binding</keyword>
<comment type="function">
    <text evidence="4">Catalyzes the conversion of D-ribulose 5-phosphate to formate and 3,4-dihydroxy-2-butanone 4-phosphate.</text>
</comment>
<evidence type="ECO:0000313" key="6">
    <source>
        <dbReference type="Proteomes" id="UP000028524"/>
    </source>
</evidence>
<dbReference type="STRING" id="1283841.A0A084QW90"/>
<dbReference type="OrthoDB" id="60371at2759"/>
<keyword evidence="2 4" id="KW-0686">Riboflavin biosynthesis</keyword>
<dbReference type="SUPFAM" id="SSF55821">
    <property type="entry name" value="YrdC/RibB"/>
    <property type="match status" value="1"/>
</dbReference>
<dbReference type="GO" id="GO:0005829">
    <property type="term" value="C:cytosol"/>
    <property type="evidence" value="ECO:0007669"/>
    <property type="project" value="TreeGrafter"/>
</dbReference>
<dbReference type="PANTHER" id="PTHR21327:SF18">
    <property type="entry name" value="3,4-DIHYDROXY-2-BUTANONE 4-PHOSPHATE SYNTHASE"/>
    <property type="match status" value="1"/>
</dbReference>
<reference evidence="5 6" key="1">
    <citation type="journal article" date="2014" name="BMC Genomics">
        <title>Comparative genome sequencing reveals chemotype-specific gene clusters in the toxigenic black mold Stachybotrys.</title>
        <authorList>
            <person name="Semeiks J."/>
            <person name="Borek D."/>
            <person name="Otwinowski Z."/>
            <person name="Grishin N.V."/>
        </authorList>
    </citation>
    <scope>NUCLEOTIDE SEQUENCE [LARGE SCALE GENOMIC DNA]</scope>
    <source>
        <strain evidence="5 6">IBT 40285</strain>
    </source>
</reference>
<dbReference type="GO" id="GO:0008686">
    <property type="term" value="F:3,4-dihydroxy-2-butanone-4-phosphate synthase activity"/>
    <property type="evidence" value="ECO:0007669"/>
    <property type="project" value="UniProtKB-EC"/>
</dbReference>
<dbReference type="GO" id="GO:0009231">
    <property type="term" value="P:riboflavin biosynthetic process"/>
    <property type="evidence" value="ECO:0007669"/>
    <property type="project" value="UniProtKB-UniPathway"/>
</dbReference>
<dbReference type="InParanoid" id="A0A084QW90"/>
<protein>
    <recommendedName>
        <fullName evidence="4">3,4-dihydroxy-2-butanone 4-phosphate synthase</fullName>
        <shortName evidence="4">DHBP synthase</shortName>
        <ecNumber evidence="4">4.1.99.12</ecNumber>
    </recommendedName>
</protein>
<dbReference type="OMA" id="DAGGLIC"/>
<dbReference type="Proteomes" id="UP000028524">
    <property type="component" value="Unassembled WGS sequence"/>
</dbReference>